<keyword evidence="1" id="KW-0732">Signal</keyword>
<name>A0A267F1E1_9PLAT</name>
<dbReference type="Proteomes" id="UP000215902">
    <property type="component" value="Unassembled WGS sequence"/>
</dbReference>
<sequence length="140" mass="14804">MQLCNAITAFIFFSCIALTQSIKCYIYASSKTDTSKPLDCPDIVTSCYRTHGYAAGEYKEVGACGTCDSPSIGATMNSAGNDFIGTDAKSAYGVTCSACSTDKCNSASRSHSMPASAMLSLSLCLLCLLKIEFSMTETDE</sequence>
<proteinExistence type="predicted"/>
<evidence type="ECO:0000256" key="1">
    <source>
        <dbReference type="SAM" id="SignalP"/>
    </source>
</evidence>
<protein>
    <recommendedName>
        <fullName evidence="4">UPAR/Ly6 domain-containing protein</fullName>
    </recommendedName>
</protein>
<feature type="chain" id="PRO_5013306483" description="UPAR/Ly6 domain-containing protein" evidence="1">
    <location>
        <begin position="22"/>
        <end position="140"/>
    </location>
</feature>
<evidence type="ECO:0000313" key="3">
    <source>
        <dbReference type="Proteomes" id="UP000215902"/>
    </source>
</evidence>
<organism evidence="2 3">
    <name type="scientific">Macrostomum lignano</name>
    <dbReference type="NCBI Taxonomy" id="282301"/>
    <lineage>
        <taxon>Eukaryota</taxon>
        <taxon>Metazoa</taxon>
        <taxon>Spiralia</taxon>
        <taxon>Lophotrochozoa</taxon>
        <taxon>Platyhelminthes</taxon>
        <taxon>Rhabditophora</taxon>
        <taxon>Macrostomorpha</taxon>
        <taxon>Macrostomida</taxon>
        <taxon>Macrostomidae</taxon>
        <taxon>Macrostomum</taxon>
    </lineage>
</organism>
<reference evidence="2 3" key="1">
    <citation type="submission" date="2017-06" db="EMBL/GenBank/DDBJ databases">
        <title>A platform for efficient transgenesis in Macrostomum lignano, a flatworm model organism for stem cell research.</title>
        <authorList>
            <person name="Berezikov E."/>
        </authorList>
    </citation>
    <scope>NUCLEOTIDE SEQUENCE [LARGE SCALE GENOMIC DNA]</scope>
    <source>
        <strain evidence="2">DV1</strain>
        <tissue evidence="2">Whole organism</tissue>
    </source>
</reference>
<evidence type="ECO:0008006" key="4">
    <source>
        <dbReference type="Google" id="ProtNLM"/>
    </source>
</evidence>
<dbReference type="EMBL" id="NIVC01001518">
    <property type="protein sequence ID" value="PAA66977.1"/>
    <property type="molecule type" value="Genomic_DNA"/>
</dbReference>
<keyword evidence="3" id="KW-1185">Reference proteome</keyword>
<comment type="caution">
    <text evidence="2">The sequence shown here is derived from an EMBL/GenBank/DDBJ whole genome shotgun (WGS) entry which is preliminary data.</text>
</comment>
<accession>A0A267F1E1</accession>
<evidence type="ECO:0000313" key="2">
    <source>
        <dbReference type="EMBL" id="PAA66977.1"/>
    </source>
</evidence>
<dbReference type="AlphaFoldDB" id="A0A267F1E1"/>
<feature type="signal peptide" evidence="1">
    <location>
        <begin position="1"/>
        <end position="21"/>
    </location>
</feature>
<gene>
    <name evidence="2" type="ORF">BOX15_Mlig024640g1</name>
</gene>